<feature type="non-terminal residue" evidence="1">
    <location>
        <position position="1"/>
    </location>
</feature>
<keyword evidence="2" id="KW-1185">Reference proteome</keyword>
<gene>
    <name evidence="1" type="ORF">HAX54_013380</name>
</gene>
<evidence type="ECO:0000313" key="2">
    <source>
        <dbReference type="Proteomes" id="UP000823775"/>
    </source>
</evidence>
<sequence length="78" mass="8628">PYLRVGSKGLLDELGGSLLGKFPVASDLITSYDPRHVIKVTKTTLVVSHLIDNLTPYRMILSVDRRGANTFGHSYRCP</sequence>
<reference evidence="1 2" key="1">
    <citation type="journal article" date="2021" name="BMC Genomics">
        <title>Datura genome reveals duplications of psychoactive alkaloid biosynthetic genes and high mutation rate following tissue culture.</title>
        <authorList>
            <person name="Rajewski A."/>
            <person name="Carter-House D."/>
            <person name="Stajich J."/>
            <person name="Litt A."/>
        </authorList>
    </citation>
    <scope>NUCLEOTIDE SEQUENCE [LARGE SCALE GENOMIC DNA]</scope>
    <source>
        <strain evidence="1">AR-01</strain>
    </source>
</reference>
<dbReference type="Proteomes" id="UP000823775">
    <property type="component" value="Unassembled WGS sequence"/>
</dbReference>
<protein>
    <submittedName>
        <fullName evidence="1">Uncharacterized protein</fullName>
    </submittedName>
</protein>
<name>A0ABS8TLC4_DATST</name>
<proteinExistence type="predicted"/>
<comment type="caution">
    <text evidence="1">The sequence shown here is derived from an EMBL/GenBank/DDBJ whole genome shotgun (WGS) entry which is preliminary data.</text>
</comment>
<feature type="non-terminal residue" evidence="1">
    <location>
        <position position="78"/>
    </location>
</feature>
<evidence type="ECO:0000313" key="1">
    <source>
        <dbReference type="EMBL" id="MCD7472312.1"/>
    </source>
</evidence>
<dbReference type="EMBL" id="JACEIK010001807">
    <property type="protein sequence ID" value="MCD7472312.1"/>
    <property type="molecule type" value="Genomic_DNA"/>
</dbReference>
<organism evidence="1 2">
    <name type="scientific">Datura stramonium</name>
    <name type="common">Jimsonweed</name>
    <name type="synonym">Common thornapple</name>
    <dbReference type="NCBI Taxonomy" id="4076"/>
    <lineage>
        <taxon>Eukaryota</taxon>
        <taxon>Viridiplantae</taxon>
        <taxon>Streptophyta</taxon>
        <taxon>Embryophyta</taxon>
        <taxon>Tracheophyta</taxon>
        <taxon>Spermatophyta</taxon>
        <taxon>Magnoliopsida</taxon>
        <taxon>eudicotyledons</taxon>
        <taxon>Gunneridae</taxon>
        <taxon>Pentapetalae</taxon>
        <taxon>asterids</taxon>
        <taxon>lamiids</taxon>
        <taxon>Solanales</taxon>
        <taxon>Solanaceae</taxon>
        <taxon>Solanoideae</taxon>
        <taxon>Datureae</taxon>
        <taxon>Datura</taxon>
    </lineage>
</organism>
<accession>A0ABS8TLC4</accession>